<evidence type="ECO:0000256" key="3">
    <source>
        <dbReference type="ARBA" id="ARBA00023316"/>
    </source>
</evidence>
<dbReference type="InterPro" id="IPR012997">
    <property type="entry name" value="RplA"/>
</dbReference>
<proteinExistence type="inferred from homology"/>
<feature type="region of interest" description="Disordered" evidence="6">
    <location>
        <begin position="24"/>
        <end position="65"/>
    </location>
</feature>
<evidence type="ECO:0000256" key="4">
    <source>
        <dbReference type="HAMAP-Rule" id="MF_02071"/>
    </source>
</evidence>
<keyword evidence="10" id="KW-1185">Reference proteome</keyword>
<dbReference type="KEGG" id="aeh:Mlg_0175"/>
<dbReference type="GO" id="GO:0009279">
    <property type="term" value="C:cell outer membrane"/>
    <property type="evidence" value="ECO:0007669"/>
    <property type="project" value="TreeGrafter"/>
</dbReference>
<evidence type="ECO:0000313" key="9">
    <source>
        <dbReference type="EMBL" id="ABI55530.1"/>
    </source>
</evidence>
<sequence length="324" mass="34440">MRRLIPFALLLALFLTGCSTVSGPSGEEGGPFAGRSPDGGPSNPPDLSQVPDAVPRDEPRARYGNPARYEVFGQTYYVKDSAEGYDQEGIASWYGTKFHGRRTSSGEPYDMYAMTAAHRSLPLPTYAEVTNLDNGKRVVVRINDRGPFVDNRIIDLSYAAATRLDMVDAGTAPVRVRTVTAADSLRTARPGDRAPAGDAQAASTVPDDDGADAAGLPAVALPEGERLVVTSGEDAPEAAANPSRDNGAEASGRYFLQLGAFGQEANARRLRDELDGKLSAPVAVHSANGVHRVKVGPLADMGAVDQAHGELERQGLRDFHLVER</sequence>
<keyword evidence="4 9" id="KW-0449">Lipoprotein</keyword>
<dbReference type="InterPro" id="IPR007730">
    <property type="entry name" value="SPOR-like_dom"/>
</dbReference>
<dbReference type="GO" id="GO:0071555">
    <property type="term" value="P:cell wall organization"/>
    <property type="evidence" value="ECO:0007669"/>
    <property type="project" value="UniProtKB-KW"/>
</dbReference>
<comment type="similarity">
    <text evidence="4 5">Belongs to the RlpA family.</text>
</comment>
<dbReference type="AlphaFoldDB" id="Q0ACA7"/>
<dbReference type="InterPro" id="IPR036908">
    <property type="entry name" value="RlpA-like_sf"/>
</dbReference>
<keyword evidence="4" id="KW-1003">Cell membrane</keyword>
<dbReference type="SUPFAM" id="SSF110997">
    <property type="entry name" value="Sporulation related repeat"/>
    <property type="match status" value="1"/>
</dbReference>
<dbReference type="HAMAP" id="MF_02071">
    <property type="entry name" value="RlpA"/>
    <property type="match status" value="1"/>
</dbReference>
<dbReference type="GO" id="GO:0042834">
    <property type="term" value="F:peptidoglycan binding"/>
    <property type="evidence" value="ECO:0007669"/>
    <property type="project" value="InterPro"/>
</dbReference>
<dbReference type="GO" id="GO:0000270">
    <property type="term" value="P:peptidoglycan metabolic process"/>
    <property type="evidence" value="ECO:0007669"/>
    <property type="project" value="UniProtKB-UniRule"/>
</dbReference>
<dbReference type="CDD" id="cd22268">
    <property type="entry name" value="DPBB_RlpA-like"/>
    <property type="match status" value="1"/>
</dbReference>
<keyword evidence="4" id="KW-0564">Palmitate</keyword>
<gene>
    <name evidence="4" type="primary">rlpA</name>
    <name evidence="9" type="ordered locus">Mlg_0175</name>
</gene>
<organism evidence="9 10">
    <name type="scientific">Alkalilimnicola ehrlichii (strain ATCC BAA-1101 / DSM 17681 / MLHE-1)</name>
    <dbReference type="NCBI Taxonomy" id="187272"/>
    <lineage>
        <taxon>Bacteria</taxon>
        <taxon>Pseudomonadati</taxon>
        <taxon>Pseudomonadota</taxon>
        <taxon>Gammaproteobacteria</taxon>
        <taxon>Chromatiales</taxon>
        <taxon>Ectothiorhodospiraceae</taxon>
        <taxon>Alkalilimnicola</taxon>
    </lineage>
</organism>
<dbReference type="GO" id="GO:0008932">
    <property type="term" value="F:lytic endotransglycosylase activity"/>
    <property type="evidence" value="ECO:0007669"/>
    <property type="project" value="UniProtKB-UniRule"/>
</dbReference>
<dbReference type="InterPro" id="IPR036680">
    <property type="entry name" value="SPOR-like_sf"/>
</dbReference>
<feature type="domain" description="SPOR" evidence="8">
    <location>
        <begin position="248"/>
        <end position="324"/>
    </location>
</feature>
<evidence type="ECO:0000313" key="10">
    <source>
        <dbReference type="Proteomes" id="UP000001962"/>
    </source>
</evidence>
<dbReference type="eggNOG" id="COG3087">
    <property type="taxonomic scope" value="Bacteria"/>
</dbReference>
<dbReference type="Gene3D" id="2.40.40.10">
    <property type="entry name" value="RlpA-like domain"/>
    <property type="match status" value="1"/>
</dbReference>
<evidence type="ECO:0000256" key="5">
    <source>
        <dbReference type="RuleBase" id="RU003495"/>
    </source>
</evidence>
<dbReference type="NCBIfam" id="TIGR00413">
    <property type="entry name" value="rlpA"/>
    <property type="match status" value="1"/>
</dbReference>
<protein>
    <recommendedName>
        <fullName evidence="4">Endolytic peptidoglycan transglycosylase RlpA</fullName>
        <ecNumber evidence="4">4.2.2.-</ecNumber>
    </recommendedName>
</protein>
<dbReference type="Pfam" id="PF03330">
    <property type="entry name" value="DPBB_1"/>
    <property type="match status" value="1"/>
</dbReference>
<dbReference type="RefSeq" id="WP_011627926.1">
    <property type="nucleotide sequence ID" value="NC_008340.1"/>
</dbReference>
<dbReference type="FunFam" id="2.40.40.10:FF:000003">
    <property type="entry name" value="Endolytic peptidoglycan transglycosylase RlpA"/>
    <property type="match status" value="1"/>
</dbReference>
<evidence type="ECO:0000256" key="2">
    <source>
        <dbReference type="ARBA" id="ARBA00023239"/>
    </source>
</evidence>
<dbReference type="Gene3D" id="3.30.70.1070">
    <property type="entry name" value="Sporulation related repeat"/>
    <property type="match status" value="1"/>
</dbReference>
<feature type="signal peptide" evidence="7">
    <location>
        <begin position="1"/>
        <end position="23"/>
    </location>
</feature>
<dbReference type="PANTHER" id="PTHR34183">
    <property type="entry name" value="ENDOLYTIC PEPTIDOGLYCAN TRANSGLYCOSYLASE RLPA"/>
    <property type="match status" value="1"/>
</dbReference>
<dbReference type="PANTHER" id="PTHR34183:SF1">
    <property type="entry name" value="ENDOLYTIC PEPTIDOGLYCAN TRANSGLYCOSYLASE RLPA"/>
    <property type="match status" value="1"/>
</dbReference>
<dbReference type="Proteomes" id="UP000001962">
    <property type="component" value="Chromosome"/>
</dbReference>
<dbReference type="InterPro" id="IPR009009">
    <property type="entry name" value="RlpA-like_DPBB"/>
</dbReference>
<reference evidence="10" key="1">
    <citation type="submission" date="2006-08" db="EMBL/GenBank/DDBJ databases">
        <title>Complete sequence of Alkalilimnicola ehrilichei MLHE-1.</title>
        <authorList>
            <person name="Copeland A."/>
            <person name="Lucas S."/>
            <person name="Lapidus A."/>
            <person name="Barry K."/>
            <person name="Detter J.C."/>
            <person name="Glavina del Rio T."/>
            <person name="Hammon N."/>
            <person name="Israni S."/>
            <person name="Dalin E."/>
            <person name="Tice H."/>
            <person name="Pitluck S."/>
            <person name="Sims D."/>
            <person name="Brettin T."/>
            <person name="Bruce D."/>
            <person name="Han C."/>
            <person name="Tapia R."/>
            <person name="Gilna P."/>
            <person name="Schmutz J."/>
            <person name="Larimer F."/>
            <person name="Land M."/>
            <person name="Hauser L."/>
            <person name="Kyrpides N."/>
            <person name="Mikhailova N."/>
            <person name="Oremland R.S."/>
            <person name="Hoeft S.E."/>
            <person name="Switzer-Blum J."/>
            <person name="Kulp T."/>
            <person name="King G."/>
            <person name="Tabita R."/>
            <person name="Witte B."/>
            <person name="Santini J.M."/>
            <person name="Basu P."/>
            <person name="Hollibaugh J.T."/>
            <person name="Xie G."/>
            <person name="Stolz J.F."/>
            <person name="Richardson P."/>
        </authorList>
    </citation>
    <scope>NUCLEOTIDE SEQUENCE [LARGE SCALE GENOMIC DNA]</scope>
    <source>
        <strain evidence="10">ATCC BAA-1101 / DSM 17681 / MLHE-1</strain>
    </source>
</reference>
<dbReference type="SUPFAM" id="SSF50685">
    <property type="entry name" value="Barwin-like endoglucanases"/>
    <property type="match status" value="1"/>
</dbReference>
<keyword evidence="4" id="KW-0472">Membrane</keyword>
<dbReference type="PROSITE" id="PS51257">
    <property type="entry name" value="PROKAR_LIPOPROTEIN"/>
    <property type="match status" value="1"/>
</dbReference>
<comment type="function">
    <text evidence="4">Lytic transglycosylase with a strong preference for naked glycan strands that lack stem peptides.</text>
</comment>
<keyword evidence="3 4" id="KW-0961">Cell wall biogenesis/degradation</keyword>
<comment type="subcellular location">
    <subcellularLocation>
        <location evidence="4">Cell membrane</location>
        <topology evidence="4">Lipid-anchor</topology>
    </subcellularLocation>
</comment>
<keyword evidence="2 4" id="KW-0456">Lyase</keyword>
<dbReference type="Pfam" id="PF05036">
    <property type="entry name" value="SPOR"/>
    <property type="match status" value="1"/>
</dbReference>
<evidence type="ECO:0000259" key="8">
    <source>
        <dbReference type="PROSITE" id="PS51724"/>
    </source>
</evidence>
<dbReference type="EC" id="4.2.2.-" evidence="4"/>
<feature type="chain" id="PRO_5009992420" description="Endolytic peptidoglycan transglycosylase RlpA" evidence="7">
    <location>
        <begin position="24"/>
        <end position="324"/>
    </location>
</feature>
<accession>Q0ACA7</accession>
<dbReference type="GO" id="GO:0005886">
    <property type="term" value="C:plasma membrane"/>
    <property type="evidence" value="ECO:0007669"/>
    <property type="project" value="UniProtKB-SubCell"/>
</dbReference>
<dbReference type="EMBL" id="CP000453">
    <property type="protein sequence ID" value="ABI55530.1"/>
    <property type="molecule type" value="Genomic_DNA"/>
</dbReference>
<dbReference type="HOGENOM" id="CLU_042923_3_2_6"/>
<dbReference type="InterPro" id="IPR034718">
    <property type="entry name" value="RlpA"/>
</dbReference>
<evidence type="ECO:0000256" key="6">
    <source>
        <dbReference type="SAM" id="MobiDB-lite"/>
    </source>
</evidence>
<keyword evidence="1 7" id="KW-0732">Signal</keyword>
<evidence type="ECO:0000256" key="1">
    <source>
        <dbReference type="ARBA" id="ARBA00022729"/>
    </source>
</evidence>
<name>Q0ACA7_ALKEH</name>
<evidence type="ECO:0000256" key="7">
    <source>
        <dbReference type="SAM" id="SignalP"/>
    </source>
</evidence>
<dbReference type="eggNOG" id="COG0797">
    <property type="taxonomic scope" value="Bacteria"/>
</dbReference>
<feature type="region of interest" description="Disordered" evidence="6">
    <location>
        <begin position="185"/>
        <end position="215"/>
    </location>
</feature>
<dbReference type="PROSITE" id="PS51724">
    <property type="entry name" value="SPOR"/>
    <property type="match status" value="1"/>
</dbReference>